<dbReference type="InterPro" id="IPR000956">
    <property type="entry name" value="Stathmin_fam"/>
</dbReference>
<gene>
    <name evidence="2" type="ORF">NHX12_023782</name>
</gene>
<feature type="compositionally biased region" description="Polar residues" evidence="1">
    <location>
        <begin position="157"/>
        <end position="175"/>
    </location>
</feature>
<comment type="caution">
    <text evidence="2">The sequence shown here is derived from an EMBL/GenBank/DDBJ whole genome shotgun (WGS) entry which is preliminary data.</text>
</comment>
<proteinExistence type="predicted"/>
<dbReference type="GO" id="GO:0031110">
    <property type="term" value="P:regulation of microtubule polymerization or depolymerization"/>
    <property type="evidence" value="ECO:0007669"/>
    <property type="project" value="InterPro"/>
</dbReference>
<dbReference type="AlphaFoldDB" id="A0A9Q0EP85"/>
<feature type="region of interest" description="Disordered" evidence="1">
    <location>
        <begin position="64"/>
        <end position="182"/>
    </location>
</feature>
<dbReference type="EMBL" id="JANIIK010000039">
    <property type="protein sequence ID" value="KAJ3609258.1"/>
    <property type="molecule type" value="Genomic_DNA"/>
</dbReference>
<organism evidence="2 3">
    <name type="scientific">Muraenolepis orangiensis</name>
    <name type="common">Patagonian moray cod</name>
    <dbReference type="NCBI Taxonomy" id="630683"/>
    <lineage>
        <taxon>Eukaryota</taxon>
        <taxon>Metazoa</taxon>
        <taxon>Chordata</taxon>
        <taxon>Craniata</taxon>
        <taxon>Vertebrata</taxon>
        <taxon>Euteleostomi</taxon>
        <taxon>Actinopterygii</taxon>
        <taxon>Neopterygii</taxon>
        <taxon>Teleostei</taxon>
        <taxon>Neoteleostei</taxon>
        <taxon>Acanthomorphata</taxon>
        <taxon>Zeiogadaria</taxon>
        <taxon>Gadariae</taxon>
        <taxon>Gadiformes</taxon>
        <taxon>Muraenolepidoidei</taxon>
        <taxon>Muraenolepididae</taxon>
        <taxon>Muraenolepis</taxon>
    </lineage>
</organism>
<evidence type="ECO:0000313" key="3">
    <source>
        <dbReference type="Proteomes" id="UP001148018"/>
    </source>
</evidence>
<accession>A0A9Q0EP85</accession>
<evidence type="ECO:0000256" key="1">
    <source>
        <dbReference type="SAM" id="MobiDB-lite"/>
    </source>
</evidence>
<reference evidence="2" key="1">
    <citation type="submission" date="2022-07" db="EMBL/GenBank/DDBJ databases">
        <title>Chromosome-level genome of Muraenolepis orangiensis.</title>
        <authorList>
            <person name="Kim J."/>
        </authorList>
    </citation>
    <scope>NUCLEOTIDE SEQUENCE</scope>
    <source>
        <strain evidence="2">KU_S4_2022</strain>
        <tissue evidence="2">Muscle</tissue>
    </source>
</reference>
<sequence length="182" mass="20499">MFVGAEDLCQEGTSKKMFCEKADYYQTIHALRILRSPGLLQDQGLHPRPQSSEILDQLLSQGIIPAAPPGERRSGPGEAYNIMLDDGEVPRRRPPARLESLKERKEQISPSRESIDHKMLQAEERRKQKEDELKTRLRTKSARVRASAAFPAESEDQQSPQTPVSTDTPDPQAHTQVFDVQA</sequence>
<dbReference type="Proteomes" id="UP001148018">
    <property type="component" value="Unassembled WGS sequence"/>
</dbReference>
<dbReference type="PANTHER" id="PTHR10104:SF20">
    <property type="entry name" value="STATHMIN DOMAIN-CONTAINING PROTEIN 1"/>
    <property type="match status" value="1"/>
</dbReference>
<keyword evidence="3" id="KW-1185">Reference proteome</keyword>
<dbReference type="Pfam" id="PF00836">
    <property type="entry name" value="Stathmin"/>
    <property type="match status" value="1"/>
</dbReference>
<evidence type="ECO:0000313" key="2">
    <source>
        <dbReference type="EMBL" id="KAJ3609258.1"/>
    </source>
</evidence>
<protein>
    <submittedName>
        <fullName evidence="2">Uncharacterized protein</fullName>
    </submittedName>
</protein>
<dbReference type="OrthoDB" id="9940536at2759"/>
<name>A0A9Q0EP85_9TELE</name>
<feature type="compositionally biased region" description="Basic and acidic residues" evidence="1">
    <location>
        <begin position="99"/>
        <end position="135"/>
    </location>
</feature>
<dbReference type="PANTHER" id="PTHR10104">
    <property type="entry name" value="STATHMIN"/>
    <property type="match status" value="1"/>
</dbReference>